<dbReference type="InterPro" id="IPR044565">
    <property type="entry name" value="Sec22"/>
</dbReference>
<dbReference type="AlphaFoldDB" id="A0A0A2VGY2"/>
<dbReference type="GO" id="GO:0031201">
    <property type="term" value="C:SNARE complex"/>
    <property type="evidence" value="ECO:0007669"/>
    <property type="project" value="EnsemblFungi"/>
</dbReference>
<dbReference type="Pfam" id="PF00957">
    <property type="entry name" value="Synaptobrevin"/>
    <property type="match status" value="1"/>
</dbReference>
<keyword evidence="9 15" id="KW-1133">Transmembrane helix</keyword>
<keyword evidence="8" id="KW-0653">Protein transport</keyword>
<protein>
    <recommendedName>
        <fullName evidence="13">Protein transport protein SEC22</fullName>
    </recommendedName>
</protein>
<dbReference type="InterPro" id="IPR010908">
    <property type="entry name" value="Longin_dom"/>
</dbReference>
<dbReference type="InterPro" id="IPR042855">
    <property type="entry name" value="V_SNARE_CC"/>
</dbReference>
<feature type="domain" description="Longin" evidence="16">
    <location>
        <begin position="274"/>
        <end position="407"/>
    </location>
</feature>
<feature type="transmembrane region" description="Helical" evidence="15">
    <location>
        <begin position="484"/>
        <end position="502"/>
    </location>
</feature>
<dbReference type="Gene3D" id="3.30.450.50">
    <property type="entry name" value="Longin domain"/>
    <property type="match status" value="1"/>
</dbReference>
<dbReference type="Pfam" id="PF13774">
    <property type="entry name" value="Longin"/>
    <property type="match status" value="1"/>
</dbReference>
<dbReference type="GO" id="GO:0012507">
    <property type="term" value="C:ER to Golgi transport vesicle membrane"/>
    <property type="evidence" value="ECO:0007669"/>
    <property type="project" value="EnsemblFungi"/>
</dbReference>
<keyword evidence="12 15" id="KW-0472">Membrane</keyword>
<evidence type="ECO:0000256" key="7">
    <source>
        <dbReference type="ARBA" id="ARBA00022892"/>
    </source>
</evidence>
<dbReference type="FunFam" id="3.30.450.50:FF:000007">
    <property type="entry name" value="SNARE complex subunit SEC22"/>
    <property type="match status" value="1"/>
</dbReference>
<evidence type="ECO:0000256" key="8">
    <source>
        <dbReference type="ARBA" id="ARBA00022927"/>
    </source>
</evidence>
<dbReference type="HOGENOM" id="CLU_542888_0_0_1"/>
<evidence type="ECO:0000256" key="6">
    <source>
        <dbReference type="ARBA" id="ARBA00022824"/>
    </source>
</evidence>
<dbReference type="FunFam" id="1.20.5.110:FF:000014">
    <property type="entry name" value="Transport protein sec22"/>
    <property type="match status" value="1"/>
</dbReference>
<evidence type="ECO:0000256" key="13">
    <source>
        <dbReference type="ARBA" id="ARBA00024249"/>
    </source>
</evidence>
<dbReference type="PROSITE" id="PS50892">
    <property type="entry name" value="V_SNARE"/>
    <property type="match status" value="1"/>
</dbReference>
<keyword evidence="6" id="KW-0256">Endoplasmic reticulum</keyword>
<dbReference type="GO" id="GO:0006886">
    <property type="term" value="P:intracellular protein transport"/>
    <property type="evidence" value="ECO:0007669"/>
    <property type="project" value="EnsemblFungi"/>
</dbReference>
<keyword evidence="11 14" id="KW-0175">Coiled coil</keyword>
<evidence type="ECO:0000256" key="4">
    <source>
        <dbReference type="ARBA" id="ARBA00022448"/>
    </source>
</evidence>
<dbReference type="SUPFAM" id="SSF64356">
    <property type="entry name" value="SNARE-like"/>
    <property type="match status" value="1"/>
</dbReference>
<keyword evidence="7" id="KW-0931">ER-Golgi transport</keyword>
<dbReference type="PANTHER" id="PTHR45837">
    <property type="entry name" value="VESICLE-TRAFFICKING PROTEIN SEC22B"/>
    <property type="match status" value="1"/>
</dbReference>
<dbReference type="Gene3D" id="1.20.5.110">
    <property type="match status" value="1"/>
</dbReference>
<dbReference type="GO" id="GO:0048280">
    <property type="term" value="P:vesicle fusion with Golgi apparatus"/>
    <property type="evidence" value="ECO:0007669"/>
    <property type="project" value="EnsemblFungi"/>
</dbReference>
<dbReference type="InterPro" id="IPR027417">
    <property type="entry name" value="P-loop_NTPase"/>
</dbReference>
<evidence type="ECO:0000256" key="15">
    <source>
        <dbReference type="SAM" id="Phobius"/>
    </source>
</evidence>
<evidence type="ECO:0000313" key="18">
    <source>
        <dbReference type="EMBL" id="KGQ05577.1"/>
    </source>
</evidence>
<comment type="subcellular location">
    <subcellularLocation>
        <location evidence="1">Endoplasmic reticulum membrane</location>
        <topology evidence="1">Single-pass type IV membrane protein</topology>
    </subcellularLocation>
    <subcellularLocation>
        <location evidence="2">Golgi apparatus membrane</location>
        <topology evidence="2">Single-pass type IV membrane protein</topology>
    </subcellularLocation>
</comment>
<dbReference type="GO" id="GO:0033588">
    <property type="term" value="C:elongator holoenzyme complex"/>
    <property type="evidence" value="ECO:0007669"/>
    <property type="project" value="InterPro"/>
</dbReference>
<evidence type="ECO:0000256" key="2">
    <source>
        <dbReference type="ARBA" id="ARBA00004409"/>
    </source>
</evidence>
<dbReference type="GO" id="GO:0002098">
    <property type="term" value="P:tRNA wobble uridine modification"/>
    <property type="evidence" value="ECO:0007669"/>
    <property type="project" value="InterPro"/>
</dbReference>
<evidence type="ECO:0000256" key="5">
    <source>
        <dbReference type="ARBA" id="ARBA00022692"/>
    </source>
</evidence>
<dbReference type="eggNOG" id="KOG0862">
    <property type="taxonomic scope" value="Eukaryota"/>
</dbReference>
<name>A0A0A2VGY2_BEABA</name>
<dbReference type="STRING" id="1245745.A0A0A2VGY2"/>
<dbReference type="InterPro" id="IPR011012">
    <property type="entry name" value="Longin-like_dom_sf"/>
</dbReference>
<dbReference type="SMART" id="SM01270">
    <property type="entry name" value="Longin"/>
    <property type="match status" value="1"/>
</dbReference>
<dbReference type="UniPathway" id="UPA00988"/>
<feature type="domain" description="V-SNARE coiled-coil homology" evidence="17">
    <location>
        <begin position="422"/>
        <end position="482"/>
    </location>
</feature>
<evidence type="ECO:0000256" key="9">
    <source>
        <dbReference type="ARBA" id="ARBA00022989"/>
    </source>
</evidence>
<keyword evidence="4" id="KW-0813">Transport</keyword>
<gene>
    <name evidence="18" type="ORF">BBAD15_g9175</name>
</gene>
<dbReference type="Pfam" id="PF10483">
    <property type="entry name" value="Elong_Iki1"/>
    <property type="match status" value="1"/>
</dbReference>
<comment type="caution">
    <text evidence="18">The sequence shown here is derived from an EMBL/GenBank/DDBJ whole genome shotgun (WGS) entry which is preliminary data.</text>
</comment>
<evidence type="ECO:0000256" key="1">
    <source>
        <dbReference type="ARBA" id="ARBA00004163"/>
    </source>
</evidence>
<dbReference type="GO" id="GO:0006888">
    <property type="term" value="P:endoplasmic reticulum to Golgi vesicle-mediated transport"/>
    <property type="evidence" value="ECO:0007669"/>
    <property type="project" value="EnsemblFungi"/>
</dbReference>
<dbReference type="PROSITE" id="PS50859">
    <property type="entry name" value="LONGIN"/>
    <property type="match status" value="1"/>
</dbReference>
<evidence type="ECO:0000313" key="19">
    <source>
        <dbReference type="Proteomes" id="UP000030106"/>
    </source>
</evidence>
<evidence type="ECO:0000256" key="3">
    <source>
        <dbReference type="ARBA" id="ARBA00008025"/>
    </source>
</evidence>
<evidence type="ECO:0000259" key="16">
    <source>
        <dbReference type="PROSITE" id="PS50859"/>
    </source>
</evidence>
<accession>A0A0A2VGY2</accession>
<evidence type="ECO:0000259" key="17">
    <source>
        <dbReference type="PROSITE" id="PS50892"/>
    </source>
</evidence>
<sequence>MAPANATHTRSHSLLLLQKLLNLRDGASPLTLLVDTLEQPAAPVISEFITRAKLSKNKVILLSFATIKKPRDVDVVVKATGKDFKTIRKELLSHYPAADPAAAATRDRSISPPILTFRAGAVVIIDSLNTMASAIPQALASFLSGVITPTASIIGVYHADVPVPLPPTVSEYEPAPLTVLCHLATAILRLSSLEQEVARQRARDKALVEPEWGVNEGREGVLVGLKGKDRAAREEKGGVVVEMELRRRSGRTVAETFVLARPESGGGQGTTGTLLLRSDYSAFKTEDSRGRGGGAGELDGLMLCASVDDEQSETALAEVKNQVRQIMRKLTRTSEPQASIESGAYTLHYLVDADVVFLCICERSYPRKLAFTYLADLAREFHTTHPPAQLHNPALRPYAFMDFDTFIGKTRTTYADARASQNLDKLNDELRDVTKVMTKNIEDLLYRGDNLEKMGEMSSRLRDDSKKYRRAAVRINWELLLKQYGPFAVLGFIILLFIYWRFF</sequence>
<dbReference type="GO" id="GO:0000139">
    <property type="term" value="C:Golgi membrane"/>
    <property type="evidence" value="ECO:0007669"/>
    <property type="project" value="UniProtKB-SubCell"/>
</dbReference>
<evidence type="ECO:0000256" key="11">
    <source>
        <dbReference type="ARBA" id="ARBA00023054"/>
    </source>
</evidence>
<dbReference type="GO" id="GO:0005789">
    <property type="term" value="C:endoplasmic reticulum membrane"/>
    <property type="evidence" value="ECO:0007669"/>
    <property type="project" value="UniProtKB-SubCell"/>
</dbReference>
<dbReference type="EMBL" id="ANFO01000936">
    <property type="protein sequence ID" value="KGQ05577.1"/>
    <property type="molecule type" value="Genomic_DNA"/>
</dbReference>
<dbReference type="GO" id="GO:0006890">
    <property type="term" value="P:retrograde vesicle-mediated transport, Golgi to endoplasmic reticulum"/>
    <property type="evidence" value="ECO:0007669"/>
    <property type="project" value="EnsemblFungi"/>
</dbReference>
<dbReference type="SUPFAM" id="SSF58038">
    <property type="entry name" value="SNARE fusion complex"/>
    <property type="match status" value="1"/>
</dbReference>
<dbReference type="OrthoDB" id="1719357at2759"/>
<dbReference type="CDD" id="cd19496">
    <property type="entry name" value="Elp5"/>
    <property type="match status" value="1"/>
</dbReference>
<comment type="similarity">
    <text evidence="3">Belongs to the synaptobrevin family.</text>
</comment>
<dbReference type="GO" id="GO:0005484">
    <property type="term" value="F:SNAP receptor activity"/>
    <property type="evidence" value="ECO:0007669"/>
    <property type="project" value="EnsemblFungi"/>
</dbReference>
<dbReference type="CDD" id="cd15866">
    <property type="entry name" value="R-SNARE_SEC22"/>
    <property type="match status" value="1"/>
</dbReference>
<keyword evidence="10" id="KW-0333">Golgi apparatus</keyword>
<proteinExistence type="inferred from homology"/>
<dbReference type="Proteomes" id="UP000030106">
    <property type="component" value="Unassembled WGS sequence"/>
</dbReference>
<evidence type="ECO:0000256" key="12">
    <source>
        <dbReference type="ARBA" id="ARBA00023136"/>
    </source>
</evidence>
<keyword evidence="5 15" id="KW-0812">Transmembrane</keyword>
<reference evidence="18 19" key="1">
    <citation type="submission" date="2012-10" db="EMBL/GenBank/DDBJ databases">
        <title>Genome sequencing and analysis of entomopathogenic fungi Beauveria bassiana D1-5.</title>
        <authorList>
            <person name="Li Q."/>
            <person name="Wang L."/>
            <person name="Zhang Z."/>
            <person name="Wang Q."/>
            <person name="Ren J."/>
            <person name="Wang M."/>
            <person name="Xu W."/>
            <person name="Wang J."/>
            <person name="Lu Y."/>
            <person name="Du Q."/>
            <person name="Sun Z."/>
        </authorList>
    </citation>
    <scope>NUCLEOTIDE SEQUENCE [LARGE SCALE GENOMIC DNA]</scope>
    <source>
        <strain evidence="18 19">D1-5</strain>
    </source>
</reference>
<dbReference type="CDD" id="cd14824">
    <property type="entry name" value="Longin"/>
    <property type="match status" value="1"/>
</dbReference>
<organism evidence="18 19">
    <name type="scientific">Beauveria bassiana D1-5</name>
    <dbReference type="NCBI Taxonomy" id="1245745"/>
    <lineage>
        <taxon>Eukaryota</taxon>
        <taxon>Fungi</taxon>
        <taxon>Dikarya</taxon>
        <taxon>Ascomycota</taxon>
        <taxon>Pezizomycotina</taxon>
        <taxon>Sordariomycetes</taxon>
        <taxon>Hypocreomycetidae</taxon>
        <taxon>Hypocreales</taxon>
        <taxon>Cordycipitaceae</taxon>
        <taxon>Beauveria</taxon>
    </lineage>
</organism>
<evidence type="ECO:0000256" key="14">
    <source>
        <dbReference type="PROSITE-ProRule" id="PRU00290"/>
    </source>
</evidence>
<evidence type="ECO:0000256" key="10">
    <source>
        <dbReference type="ARBA" id="ARBA00023034"/>
    </source>
</evidence>
<dbReference type="Gene3D" id="3.40.50.300">
    <property type="entry name" value="P-loop containing nucleotide triphosphate hydrolases"/>
    <property type="match status" value="1"/>
</dbReference>
<dbReference type="InterPro" id="IPR019519">
    <property type="entry name" value="Elp5"/>
</dbReference>